<evidence type="ECO:0000313" key="2">
    <source>
        <dbReference type="EMBL" id="KAJ3993703.1"/>
    </source>
</evidence>
<dbReference type="EMBL" id="MU790747">
    <property type="protein sequence ID" value="KAJ3993703.1"/>
    <property type="molecule type" value="Genomic_DNA"/>
</dbReference>
<reference evidence="2" key="1">
    <citation type="submission" date="2022-08" db="EMBL/GenBank/DDBJ databases">
        <authorList>
            <consortium name="DOE Joint Genome Institute"/>
            <person name="Min B."/>
            <person name="Riley R."/>
            <person name="Sierra-Patev S."/>
            <person name="Naranjo-Ortiz M."/>
            <person name="Looney B."/>
            <person name="Konkel Z."/>
            <person name="Slot J.C."/>
            <person name="Sakamoto Y."/>
            <person name="Steenwyk J.L."/>
            <person name="Rokas A."/>
            <person name="Carro J."/>
            <person name="Camarero S."/>
            <person name="Ferreira P."/>
            <person name="Molpeceres G."/>
            <person name="Ruiz-Duenas F.J."/>
            <person name="Serrano A."/>
            <person name="Henrissat B."/>
            <person name="Drula E."/>
            <person name="Hughes K.W."/>
            <person name="Mata J.L."/>
            <person name="Ishikawa N.K."/>
            <person name="Vargas-Isla R."/>
            <person name="Ushijima S."/>
            <person name="Smith C.A."/>
            <person name="Ahrendt S."/>
            <person name="Andreopoulos W."/>
            <person name="He G."/>
            <person name="Labutti K."/>
            <person name="Lipzen A."/>
            <person name="Ng V."/>
            <person name="Sandor L."/>
            <person name="Barry K."/>
            <person name="Martinez A.T."/>
            <person name="Xiao Y."/>
            <person name="Gibbons J.G."/>
            <person name="Terashima K."/>
            <person name="Hibbett D.S."/>
            <person name="Grigoriev I.V."/>
        </authorList>
    </citation>
    <scope>NUCLEOTIDE SEQUENCE</scope>
    <source>
        <strain evidence="2">TFB10827</strain>
    </source>
</reference>
<evidence type="ECO:0000256" key="1">
    <source>
        <dbReference type="SAM" id="SignalP"/>
    </source>
</evidence>
<protein>
    <submittedName>
        <fullName evidence="2">Uncharacterized protein</fullName>
    </submittedName>
</protein>
<keyword evidence="3" id="KW-1185">Reference proteome</keyword>
<comment type="caution">
    <text evidence="2">The sequence shown here is derived from an EMBL/GenBank/DDBJ whole genome shotgun (WGS) entry which is preliminary data.</text>
</comment>
<feature type="signal peptide" evidence="1">
    <location>
        <begin position="1"/>
        <end position="23"/>
    </location>
</feature>
<gene>
    <name evidence="2" type="ORF">F5050DRAFT_1779880</name>
</gene>
<feature type="non-terminal residue" evidence="2">
    <location>
        <position position="206"/>
    </location>
</feature>
<sequence>MYHQFSKILAAGIMFTLVSPADAGPVRLPISKPAPLADTPSDFELIKSQPAHELLPPTSVSDIVFDILHVKTQSPNDLYAHIPLPNNRLHKEIPDTTHIIAQSDHALHASTPLPSNFVSTEQPSLPSLPTSNDHHILDYNDESYDSTLYRLVGSQDILAKCEPVGHHQVTANIQKPDDPSLGSGSLDASPIKAFFALARASRTIID</sequence>
<name>A0ABQ8Q5C3_9AGAR</name>
<evidence type="ECO:0000313" key="3">
    <source>
        <dbReference type="Proteomes" id="UP001163828"/>
    </source>
</evidence>
<accession>A0ABQ8Q5C3</accession>
<keyword evidence="1" id="KW-0732">Signal</keyword>
<dbReference type="Proteomes" id="UP001163828">
    <property type="component" value="Unassembled WGS sequence"/>
</dbReference>
<proteinExistence type="predicted"/>
<organism evidence="2 3">
    <name type="scientific">Lentinula boryana</name>
    <dbReference type="NCBI Taxonomy" id="40481"/>
    <lineage>
        <taxon>Eukaryota</taxon>
        <taxon>Fungi</taxon>
        <taxon>Dikarya</taxon>
        <taxon>Basidiomycota</taxon>
        <taxon>Agaricomycotina</taxon>
        <taxon>Agaricomycetes</taxon>
        <taxon>Agaricomycetidae</taxon>
        <taxon>Agaricales</taxon>
        <taxon>Marasmiineae</taxon>
        <taxon>Omphalotaceae</taxon>
        <taxon>Lentinula</taxon>
    </lineage>
</organism>
<feature type="chain" id="PRO_5047285650" evidence="1">
    <location>
        <begin position="24"/>
        <end position="206"/>
    </location>
</feature>